<dbReference type="EMBL" id="QGQD01000074">
    <property type="protein sequence ID" value="TLC99166.1"/>
    <property type="molecule type" value="Genomic_DNA"/>
</dbReference>
<protein>
    <submittedName>
        <fullName evidence="3">CHAP domain protein</fullName>
    </submittedName>
</protein>
<dbReference type="AlphaFoldDB" id="A0A4U8Q3D3"/>
<sequence length="365" mass="39555" precursor="true">MMMLKKIGIIFLPFLLIMMLFICVMCADESTVAGGGGSGGGSGGNGSHEIVEVALKELKPENNGGQKFWSYMDFGSRVEWCASFVSWCANECGYIESEIIPKSAWCNDFRDFAKRNNLWYDGQAHGGAYTPKRGDLILFQWDGSTVADLDHIGIVTDCDGTTVNTIEGNSGDVVSQRSYPAAFSSIIGYFSPEYPAGGDIGDLTGATNAERVYNAFVRAGYTKEAAAGIVGNLAGEGGTDANGDIVIDSTEAGYGEGIGICQWSFGRREAFVAFAGLKGEPWPGTSLGVQIQFMIQELETNQWLWTSIGMEYGSQYNISHAEFKTSTNVEFATTAFCANFERCHAADSHLSNRIAYAQRVFQSFK</sequence>
<proteinExistence type="predicted"/>
<feature type="domain" description="Peptidase C51" evidence="1">
    <location>
        <begin position="76"/>
        <end position="169"/>
    </location>
</feature>
<dbReference type="InterPro" id="IPR007921">
    <property type="entry name" value="CHAP_dom"/>
</dbReference>
<accession>A0A4U8Q3D3</accession>
<feature type="domain" description="Phage tail lysozyme" evidence="2">
    <location>
        <begin position="207"/>
        <end position="364"/>
    </location>
</feature>
<evidence type="ECO:0000313" key="3">
    <source>
        <dbReference type="EMBL" id="TLC99166.1"/>
    </source>
</evidence>
<dbReference type="Pfam" id="PF05257">
    <property type="entry name" value="CHAP"/>
    <property type="match status" value="1"/>
</dbReference>
<name>A0A4U8Q3D3_9FIRM</name>
<comment type="caution">
    <text evidence="3">The sequence shown here is derived from an EMBL/GenBank/DDBJ whole genome shotgun (WGS) entry which is preliminary data.</text>
</comment>
<evidence type="ECO:0000259" key="1">
    <source>
        <dbReference type="Pfam" id="PF05257"/>
    </source>
</evidence>
<evidence type="ECO:0000259" key="2">
    <source>
        <dbReference type="Pfam" id="PF18013"/>
    </source>
</evidence>
<dbReference type="Gene3D" id="1.10.530.10">
    <property type="match status" value="1"/>
</dbReference>
<dbReference type="Pfam" id="PF18013">
    <property type="entry name" value="Phage_lysozyme2"/>
    <property type="match status" value="1"/>
</dbReference>
<dbReference type="Proteomes" id="UP000306509">
    <property type="component" value="Unassembled WGS sequence"/>
</dbReference>
<evidence type="ECO:0000313" key="4">
    <source>
        <dbReference type="Proteomes" id="UP000306509"/>
    </source>
</evidence>
<gene>
    <name evidence="3" type="ORF">DSM106044_03944</name>
</gene>
<dbReference type="Gene3D" id="3.90.1720.10">
    <property type="entry name" value="endopeptidase domain like (from Nostoc punctiforme)"/>
    <property type="match status" value="1"/>
</dbReference>
<reference evidence="3 4" key="1">
    <citation type="journal article" date="2019" name="Anaerobe">
        <title>Detection of Robinsoniella peoriensis in multiple bone samples of a trauma patient.</title>
        <authorList>
            <person name="Schrottner P."/>
            <person name="Hartwich K."/>
            <person name="Bunk B."/>
            <person name="Schober I."/>
            <person name="Helbig S."/>
            <person name="Rudolph W.W."/>
            <person name="Gunzer F."/>
        </authorList>
    </citation>
    <scope>NUCLEOTIDE SEQUENCE [LARGE SCALE GENOMIC DNA]</scope>
    <source>
        <strain evidence="3 4">DSM 106044</strain>
    </source>
</reference>
<keyword evidence="4" id="KW-1185">Reference proteome</keyword>
<dbReference type="InterPro" id="IPR041219">
    <property type="entry name" value="Phage_lysozyme2"/>
</dbReference>
<dbReference type="SUPFAM" id="SSF54001">
    <property type="entry name" value="Cysteine proteinases"/>
    <property type="match status" value="1"/>
</dbReference>
<dbReference type="InterPro" id="IPR038765">
    <property type="entry name" value="Papain-like_cys_pep_sf"/>
</dbReference>
<dbReference type="RefSeq" id="WP_138003471.1">
    <property type="nucleotide sequence ID" value="NZ_QGQD01000074.1"/>
</dbReference>
<organism evidence="3 4">
    <name type="scientific">Robinsoniella peoriensis</name>
    <dbReference type="NCBI Taxonomy" id="180332"/>
    <lineage>
        <taxon>Bacteria</taxon>
        <taxon>Bacillati</taxon>
        <taxon>Bacillota</taxon>
        <taxon>Clostridia</taxon>
        <taxon>Lachnospirales</taxon>
        <taxon>Lachnospiraceae</taxon>
        <taxon>Robinsoniella</taxon>
    </lineage>
</organism>